<name>A0ABQ9MFI8_HEVBR</name>
<evidence type="ECO:0000313" key="6">
    <source>
        <dbReference type="Proteomes" id="UP001174677"/>
    </source>
</evidence>
<dbReference type="EMBL" id="JARPOI010000006">
    <property type="protein sequence ID" value="KAJ9179084.1"/>
    <property type="molecule type" value="Genomic_DNA"/>
</dbReference>
<sequence length="339" mass="38228">MNSCGLSPESAKSISKKLRLKSPKEPDSSLSFLRDLGLTDTQISKVVRRRPRLLLSDLKKIVLPKLAFLRSIMVSCNDLPEVISRNPDLLVRSLDQHLIPSYNILKSLLLSDEKVVKTLKRLSPIDLCSVQNNFARNLLVLRGLGMPQSAICHLVTSNPKVVCKNVDNFSGNVKEIIGMGFNPVKSAFAFALKVKLQTSPITWKVKIDGFRRWGLSEDEILLALRKYPSFMSLSEKTIMKKMDFLVNKMGWQPAVVARNPVVFTYSLEKRIVPRCSVIKVLLLKGLIKETISLLSILTTSDKSFLELFVIKHKERVPQLSDVFEMKMGLVDLGFAFNEK</sequence>
<evidence type="ECO:0000256" key="2">
    <source>
        <dbReference type="ARBA" id="ARBA00022472"/>
    </source>
</evidence>
<evidence type="ECO:0000256" key="3">
    <source>
        <dbReference type="ARBA" id="ARBA00022946"/>
    </source>
</evidence>
<proteinExistence type="inferred from homology"/>
<evidence type="ECO:0000256" key="4">
    <source>
        <dbReference type="SAM" id="MobiDB-lite"/>
    </source>
</evidence>
<accession>A0ABQ9MFI8</accession>
<keyword evidence="2" id="KW-0806">Transcription termination</keyword>
<dbReference type="SMART" id="SM00733">
    <property type="entry name" value="Mterf"/>
    <property type="match status" value="6"/>
</dbReference>
<protein>
    <submittedName>
        <fullName evidence="5">Uncharacterized protein</fullName>
    </submittedName>
</protein>
<feature type="region of interest" description="Disordered" evidence="4">
    <location>
        <begin position="1"/>
        <end position="24"/>
    </location>
</feature>
<dbReference type="PANTHER" id="PTHR13068">
    <property type="entry name" value="CGI-12 PROTEIN-RELATED"/>
    <property type="match status" value="1"/>
</dbReference>
<feature type="compositionally biased region" description="Polar residues" evidence="4">
    <location>
        <begin position="1"/>
        <end position="13"/>
    </location>
</feature>
<organism evidence="5 6">
    <name type="scientific">Hevea brasiliensis</name>
    <name type="common">Para rubber tree</name>
    <name type="synonym">Siphonia brasiliensis</name>
    <dbReference type="NCBI Taxonomy" id="3981"/>
    <lineage>
        <taxon>Eukaryota</taxon>
        <taxon>Viridiplantae</taxon>
        <taxon>Streptophyta</taxon>
        <taxon>Embryophyta</taxon>
        <taxon>Tracheophyta</taxon>
        <taxon>Spermatophyta</taxon>
        <taxon>Magnoliopsida</taxon>
        <taxon>eudicotyledons</taxon>
        <taxon>Gunneridae</taxon>
        <taxon>Pentapetalae</taxon>
        <taxon>rosids</taxon>
        <taxon>fabids</taxon>
        <taxon>Malpighiales</taxon>
        <taxon>Euphorbiaceae</taxon>
        <taxon>Crotonoideae</taxon>
        <taxon>Micrandreae</taxon>
        <taxon>Hevea</taxon>
    </lineage>
</organism>
<evidence type="ECO:0000313" key="5">
    <source>
        <dbReference type="EMBL" id="KAJ9179084.1"/>
    </source>
</evidence>
<evidence type="ECO:0000256" key="1">
    <source>
        <dbReference type="ARBA" id="ARBA00007692"/>
    </source>
</evidence>
<dbReference type="InterPro" id="IPR003690">
    <property type="entry name" value="MTERF"/>
</dbReference>
<dbReference type="Gene3D" id="1.25.70.10">
    <property type="entry name" value="Transcription termination factor 3, mitochondrial"/>
    <property type="match status" value="1"/>
</dbReference>
<keyword evidence="6" id="KW-1185">Reference proteome</keyword>
<dbReference type="InterPro" id="IPR038538">
    <property type="entry name" value="MTERF_sf"/>
</dbReference>
<reference evidence="5" key="1">
    <citation type="journal article" date="2023" name="Plant Biotechnol. J.">
        <title>Chromosome-level wild Hevea brasiliensis genome provides new tools for genomic-assisted breeding and valuable loci to elevate rubber yield.</title>
        <authorList>
            <person name="Cheng H."/>
            <person name="Song X."/>
            <person name="Hu Y."/>
            <person name="Wu T."/>
            <person name="Yang Q."/>
            <person name="An Z."/>
            <person name="Feng S."/>
            <person name="Deng Z."/>
            <person name="Wu W."/>
            <person name="Zeng X."/>
            <person name="Tu M."/>
            <person name="Wang X."/>
            <person name="Huang H."/>
        </authorList>
    </citation>
    <scope>NUCLEOTIDE SEQUENCE</scope>
    <source>
        <strain evidence="5">MT/VB/25A 57/8</strain>
    </source>
</reference>
<comment type="caution">
    <text evidence="5">The sequence shown here is derived from an EMBL/GenBank/DDBJ whole genome shotgun (WGS) entry which is preliminary data.</text>
</comment>
<comment type="similarity">
    <text evidence="1">Belongs to the mTERF family.</text>
</comment>
<gene>
    <name evidence="5" type="ORF">P3X46_010908</name>
</gene>
<keyword evidence="3" id="KW-0809">Transit peptide</keyword>
<dbReference type="Proteomes" id="UP001174677">
    <property type="component" value="Chromosome 6"/>
</dbReference>
<dbReference type="PANTHER" id="PTHR13068:SF133">
    <property type="entry name" value="MITOCHONDRIAL TRANSCRIPTION TERMINATION FACTOR FAMILY PROTEIN"/>
    <property type="match status" value="1"/>
</dbReference>
<keyword evidence="2" id="KW-0805">Transcription regulation</keyword>
<keyword evidence="2" id="KW-0804">Transcription</keyword>
<dbReference type="Pfam" id="PF02536">
    <property type="entry name" value="mTERF"/>
    <property type="match status" value="2"/>
</dbReference>